<keyword evidence="3" id="KW-1185">Reference proteome</keyword>
<name>A0ABT4TTG1_9ACTN</name>
<gene>
    <name evidence="2" type="ORF">O4U47_23265</name>
</gene>
<dbReference type="Proteomes" id="UP001165685">
    <property type="component" value="Unassembled WGS sequence"/>
</dbReference>
<evidence type="ECO:0000256" key="1">
    <source>
        <dbReference type="SAM" id="SignalP"/>
    </source>
</evidence>
<feature type="chain" id="PRO_5047333830" evidence="1">
    <location>
        <begin position="28"/>
        <end position="102"/>
    </location>
</feature>
<comment type="caution">
    <text evidence="2">The sequence shown here is derived from an EMBL/GenBank/DDBJ whole genome shotgun (WGS) entry which is preliminary data.</text>
</comment>
<dbReference type="EMBL" id="JAQFWP010000055">
    <property type="protein sequence ID" value="MDA2807447.1"/>
    <property type="molecule type" value="Genomic_DNA"/>
</dbReference>
<proteinExistence type="predicted"/>
<organism evidence="2 3">
    <name type="scientific">Nocardiopsis suaedae</name>
    <dbReference type="NCBI Taxonomy" id="3018444"/>
    <lineage>
        <taxon>Bacteria</taxon>
        <taxon>Bacillati</taxon>
        <taxon>Actinomycetota</taxon>
        <taxon>Actinomycetes</taxon>
        <taxon>Streptosporangiales</taxon>
        <taxon>Nocardiopsidaceae</taxon>
        <taxon>Nocardiopsis</taxon>
    </lineage>
</organism>
<accession>A0ABT4TTG1</accession>
<evidence type="ECO:0000313" key="3">
    <source>
        <dbReference type="Proteomes" id="UP001165685"/>
    </source>
</evidence>
<evidence type="ECO:0000313" key="2">
    <source>
        <dbReference type="EMBL" id="MDA2807447.1"/>
    </source>
</evidence>
<feature type="signal peptide" evidence="1">
    <location>
        <begin position="1"/>
        <end position="27"/>
    </location>
</feature>
<dbReference type="RefSeq" id="WP_270680076.1">
    <property type="nucleotide sequence ID" value="NZ_JAQFWP010000055.1"/>
</dbReference>
<keyword evidence="1" id="KW-0732">Signal</keyword>
<reference evidence="2" key="1">
    <citation type="submission" date="2023-01" db="EMBL/GenBank/DDBJ databases">
        <title>Draft genome sequence of Nocardiopsis sp. LSu2-4 isolated from halophytes.</title>
        <authorList>
            <person name="Duangmal K."/>
            <person name="Chantavorakit T."/>
        </authorList>
    </citation>
    <scope>NUCLEOTIDE SEQUENCE</scope>
    <source>
        <strain evidence="2">LSu2-4</strain>
    </source>
</reference>
<protein>
    <submittedName>
        <fullName evidence="2">Uncharacterized protein</fullName>
    </submittedName>
</protein>
<sequence length="102" mass="10504">MKNLKSKVISTASAAALTLGAFGTMGAAAPAADAGILCSAISNGGLGAYSACKSWSGNDATQVRVVADCGSVNRYGRWVNGKTDRSHISCAVRIDRAWVQIR</sequence>